<sequence length="89" mass="11002">MQPFYEYPYLSIMVQSNLKKRKIERLRWGFAFVICLMTVLFFSYEPSQSNFLSRIINPIEFLKMEQENQFQKIFTRFFSPEIPERFKRL</sequence>
<keyword evidence="1" id="KW-1133">Transmembrane helix</keyword>
<gene>
    <name evidence="2" type="ordered locus">Belba_0227</name>
</gene>
<keyword evidence="3" id="KW-1185">Reference proteome</keyword>
<reference evidence="3" key="1">
    <citation type="submission" date="2012-06" db="EMBL/GenBank/DDBJ databases">
        <title>The complete genome of Belliella baltica DSM 15883.</title>
        <authorList>
            <person name="Lucas S."/>
            <person name="Copeland A."/>
            <person name="Lapidus A."/>
            <person name="Goodwin L."/>
            <person name="Pitluck S."/>
            <person name="Peters L."/>
            <person name="Mikhailova N."/>
            <person name="Davenport K."/>
            <person name="Kyrpides N."/>
            <person name="Mavromatis K."/>
            <person name="Pagani I."/>
            <person name="Ivanova N."/>
            <person name="Ovchinnikova G."/>
            <person name="Zeytun A."/>
            <person name="Detter J.C."/>
            <person name="Han C."/>
            <person name="Land M."/>
            <person name="Hauser L."/>
            <person name="Markowitz V."/>
            <person name="Cheng J.-F."/>
            <person name="Hugenholtz P."/>
            <person name="Woyke T."/>
            <person name="Wu D."/>
            <person name="Tindall B."/>
            <person name="Pomrenke H."/>
            <person name="Brambilla E."/>
            <person name="Klenk H.-P."/>
            <person name="Eisen J.A."/>
        </authorList>
    </citation>
    <scope>NUCLEOTIDE SEQUENCE [LARGE SCALE GENOMIC DNA]</scope>
    <source>
        <strain evidence="3">DSM 15883 / CIP 108006 / LMG 21964 / BA134</strain>
    </source>
</reference>
<dbReference type="KEGG" id="bbd:Belba_0227"/>
<dbReference type="STRING" id="866536.Belba_0227"/>
<evidence type="ECO:0000313" key="2">
    <source>
        <dbReference type="EMBL" id="AFL82895.1"/>
    </source>
</evidence>
<keyword evidence="1" id="KW-0472">Membrane</keyword>
<feature type="transmembrane region" description="Helical" evidence="1">
    <location>
        <begin position="26"/>
        <end position="44"/>
    </location>
</feature>
<dbReference type="EMBL" id="CP003281">
    <property type="protein sequence ID" value="AFL82895.1"/>
    <property type="molecule type" value="Genomic_DNA"/>
</dbReference>
<protein>
    <submittedName>
        <fullName evidence="2">Uncharacterized protein</fullName>
    </submittedName>
</protein>
<proteinExistence type="predicted"/>
<keyword evidence="1" id="KW-0812">Transmembrane</keyword>
<organism evidence="2 3">
    <name type="scientific">Belliella baltica (strain DSM 15883 / CIP 108006 / LMG 21964 / BA134)</name>
    <dbReference type="NCBI Taxonomy" id="866536"/>
    <lineage>
        <taxon>Bacteria</taxon>
        <taxon>Pseudomonadati</taxon>
        <taxon>Bacteroidota</taxon>
        <taxon>Cytophagia</taxon>
        <taxon>Cytophagales</taxon>
        <taxon>Cyclobacteriaceae</taxon>
        <taxon>Belliella</taxon>
    </lineage>
</organism>
<dbReference type="Proteomes" id="UP000006050">
    <property type="component" value="Chromosome"/>
</dbReference>
<dbReference type="AlphaFoldDB" id="I3Z0X7"/>
<evidence type="ECO:0000256" key="1">
    <source>
        <dbReference type="SAM" id="Phobius"/>
    </source>
</evidence>
<accession>I3Z0X7</accession>
<evidence type="ECO:0000313" key="3">
    <source>
        <dbReference type="Proteomes" id="UP000006050"/>
    </source>
</evidence>
<dbReference type="HOGENOM" id="CLU_2448663_0_0_10"/>
<name>I3Z0X7_BELBD</name>